<protein>
    <submittedName>
        <fullName evidence="1">Uncharacterized protein</fullName>
    </submittedName>
</protein>
<evidence type="ECO:0000313" key="2">
    <source>
        <dbReference type="Proteomes" id="UP000663419"/>
    </source>
</evidence>
<gene>
    <name evidence="1" type="ORF">I7I53_10260</name>
</gene>
<accession>A0A8A1LCP9</accession>
<organism evidence="1 2">
    <name type="scientific">Ajellomyces capsulatus (strain H88)</name>
    <name type="common">Darling's disease fungus</name>
    <name type="synonym">Histoplasma capsulatum</name>
    <dbReference type="NCBI Taxonomy" id="544711"/>
    <lineage>
        <taxon>Eukaryota</taxon>
        <taxon>Fungi</taxon>
        <taxon>Dikarya</taxon>
        <taxon>Ascomycota</taxon>
        <taxon>Pezizomycotina</taxon>
        <taxon>Eurotiomycetes</taxon>
        <taxon>Eurotiomycetidae</taxon>
        <taxon>Onygenales</taxon>
        <taxon>Ajellomycetaceae</taxon>
        <taxon>Histoplasma</taxon>
    </lineage>
</organism>
<evidence type="ECO:0000313" key="1">
    <source>
        <dbReference type="EMBL" id="QSS49802.1"/>
    </source>
</evidence>
<dbReference type="AlphaFoldDB" id="A0A8A1LCP9"/>
<name>A0A8A1LCP9_AJEC8</name>
<proteinExistence type="predicted"/>
<sequence>MLRTIVLTNSHQLTCIDLHIRQTKLSMQDGYIVSYETEERLLKFLQRKCANNIRKLTSNLYEWISISPFFFPTCFERYKYGAALTQTNINFYCSLVEAMLYIQMCRRVTRSCSTMLNYVLYNFPCQPSGKES</sequence>
<dbReference type="EMBL" id="CP069102">
    <property type="protein sequence ID" value="QSS49802.1"/>
    <property type="molecule type" value="Genomic_DNA"/>
</dbReference>
<reference evidence="1" key="1">
    <citation type="submission" date="2021-01" db="EMBL/GenBank/DDBJ databases">
        <title>Chromosome-level genome assembly of a human fungal pathogen reveals clustering of transcriptionally co-regulated genes.</title>
        <authorList>
            <person name="Voorhies M."/>
            <person name="Cohen S."/>
            <person name="Shea T.P."/>
            <person name="Petrus S."/>
            <person name="Munoz J.F."/>
            <person name="Poplawski S."/>
            <person name="Goldman W.E."/>
            <person name="Michael T."/>
            <person name="Cuomo C.A."/>
            <person name="Sil A."/>
            <person name="Beyhan S."/>
        </authorList>
    </citation>
    <scope>NUCLEOTIDE SEQUENCE</scope>
    <source>
        <strain evidence="1">H88</strain>
    </source>
</reference>
<dbReference type="Proteomes" id="UP000663419">
    <property type="component" value="Chromosome 1"/>
</dbReference>
<dbReference type="VEuPathDB" id="FungiDB:I7I53_10260"/>